<feature type="chain" id="PRO_5044963079" description="Pectinesterase" evidence="5">
    <location>
        <begin position="24"/>
        <end position="436"/>
    </location>
</feature>
<dbReference type="InterPro" id="IPR011050">
    <property type="entry name" value="Pectin_lyase_fold/virulence"/>
</dbReference>
<evidence type="ECO:0000256" key="3">
    <source>
        <dbReference type="ARBA" id="ARBA00023085"/>
    </source>
</evidence>
<evidence type="ECO:0000256" key="1">
    <source>
        <dbReference type="ARBA" id="ARBA00008891"/>
    </source>
</evidence>
<accession>A0ABV2TM87</accession>
<proteinExistence type="inferred from homology"/>
<protein>
    <recommendedName>
        <fullName evidence="5">Pectinesterase</fullName>
        <ecNumber evidence="5">3.1.1.11</ecNumber>
    </recommendedName>
</protein>
<evidence type="ECO:0000259" key="6">
    <source>
        <dbReference type="Pfam" id="PF01095"/>
    </source>
</evidence>
<dbReference type="Proteomes" id="UP001549691">
    <property type="component" value="Unassembled WGS sequence"/>
</dbReference>
<keyword evidence="5" id="KW-0732">Signal</keyword>
<comment type="similarity">
    <text evidence="1">Belongs to the pectinesterase family.</text>
</comment>
<keyword evidence="8" id="KW-1185">Reference proteome</keyword>
<keyword evidence="3 5" id="KW-0063">Aspartyl esterase</keyword>
<dbReference type="GO" id="GO:0016787">
    <property type="term" value="F:hydrolase activity"/>
    <property type="evidence" value="ECO:0007669"/>
    <property type="project" value="UniProtKB-KW"/>
</dbReference>
<dbReference type="EMBL" id="JBEWZI010000012">
    <property type="protein sequence ID" value="MET7015037.1"/>
    <property type="molecule type" value="Genomic_DNA"/>
</dbReference>
<comment type="pathway">
    <text evidence="5">Glycan metabolism; pectin degradation; 2-dehydro-3-deoxy-D-gluconate from pectin: step 1/5.</text>
</comment>
<dbReference type="InterPro" id="IPR033131">
    <property type="entry name" value="Pectinesterase_Asp_AS"/>
</dbReference>
<evidence type="ECO:0000256" key="5">
    <source>
        <dbReference type="RuleBase" id="RU000589"/>
    </source>
</evidence>
<feature type="domain" description="Pectinesterase catalytic" evidence="6">
    <location>
        <begin position="275"/>
        <end position="357"/>
    </location>
</feature>
<evidence type="ECO:0000313" key="7">
    <source>
        <dbReference type="EMBL" id="MET7015037.1"/>
    </source>
</evidence>
<dbReference type="NCBIfam" id="NF007822">
    <property type="entry name" value="PRK10531.1"/>
    <property type="match status" value="1"/>
</dbReference>
<dbReference type="Pfam" id="PF01095">
    <property type="entry name" value="Pectinesterase"/>
    <property type="match status" value="1"/>
</dbReference>
<comment type="catalytic activity">
    <reaction evidence="5">
        <text>[(1-&gt;4)-alpha-D-galacturonosyl methyl ester](n) + n H2O = [(1-&gt;4)-alpha-D-galacturonosyl](n) + n methanol + n H(+)</text>
        <dbReference type="Rhea" id="RHEA:22380"/>
        <dbReference type="Rhea" id="RHEA-COMP:14570"/>
        <dbReference type="Rhea" id="RHEA-COMP:14573"/>
        <dbReference type="ChEBI" id="CHEBI:15377"/>
        <dbReference type="ChEBI" id="CHEBI:15378"/>
        <dbReference type="ChEBI" id="CHEBI:17790"/>
        <dbReference type="ChEBI" id="CHEBI:140522"/>
        <dbReference type="ChEBI" id="CHEBI:140523"/>
        <dbReference type="EC" id="3.1.1.11"/>
    </reaction>
</comment>
<dbReference type="RefSeq" id="WP_354601500.1">
    <property type="nucleotide sequence ID" value="NZ_JBEWZI010000012.1"/>
</dbReference>
<evidence type="ECO:0000313" key="8">
    <source>
        <dbReference type="Proteomes" id="UP001549691"/>
    </source>
</evidence>
<dbReference type="SUPFAM" id="SSF51126">
    <property type="entry name" value="Pectin lyase-like"/>
    <property type="match status" value="1"/>
</dbReference>
<comment type="caution">
    <text evidence="7">The sequence shown here is derived from an EMBL/GenBank/DDBJ whole genome shotgun (WGS) entry which is preliminary data.</text>
</comment>
<organism evidence="7 8">
    <name type="scientific">Uliginosibacterium flavum</name>
    <dbReference type="NCBI Taxonomy" id="1396831"/>
    <lineage>
        <taxon>Bacteria</taxon>
        <taxon>Pseudomonadati</taxon>
        <taxon>Pseudomonadota</taxon>
        <taxon>Betaproteobacteria</taxon>
        <taxon>Rhodocyclales</taxon>
        <taxon>Zoogloeaceae</taxon>
        <taxon>Uliginosibacterium</taxon>
    </lineage>
</organism>
<keyword evidence="2 5" id="KW-0378">Hydrolase</keyword>
<gene>
    <name evidence="7" type="ORF">ABXR19_12615</name>
</gene>
<evidence type="ECO:0000256" key="2">
    <source>
        <dbReference type="ARBA" id="ARBA00022801"/>
    </source>
</evidence>
<dbReference type="PANTHER" id="PTHR31321">
    <property type="entry name" value="ACYL-COA THIOESTER HYDROLASE YBHC-RELATED"/>
    <property type="match status" value="1"/>
</dbReference>
<dbReference type="EC" id="3.1.1.11" evidence="5"/>
<dbReference type="Gene3D" id="2.160.20.10">
    <property type="entry name" value="Single-stranded right-handed beta-helix, Pectin lyase-like"/>
    <property type="match status" value="1"/>
</dbReference>
<feature type="signal peptide" evidence="5">
    <location>
        <begin position="1"/>
        <end position="23"/>
    </location>
</feature>
<dbReference type="PANTHER" id="PTHR31321:SF57">
    <property type="entry name" value="PECTINESTERASE 53-RELATED"/>
    <property type="match status" value="1"/>
</dbReference>
<dbReference type="InterPro" id="IPR000070">
    <property type="entry name" value="Pectinesterase_cat"/>
</dbReference>
<sequence>MNSLVANTAASLLMLALSGCSLMSQKPLSPQIAPGSASRPVLSAEEASQFTMERYFAANGLLASPTPDPWLPVAIYLDSTPDFVVGKGGSHASVQEAVNAAIHKGKAVRQFIKILPGTYTGAVYVPISAPPITLIGAGSKPADVKLELTLDAIVLPAVYAQTVNPAGQFKEGDPAWEMFKACADLPGGKKIDTPCSAVVWAQSPGFQIANLTITNTLLDSVDGGTHQAVALRTDGDKTQLENVRLIGRQDTFLANVGEAPTIPNKLGTYPTDRIARVYVKDSYIEGDTDFVFGRAHAVFDNCQFHIVASRQNRPAIVFAPDTLADSALGFLVVNSRFTGDAAHQALGTSFLGRSWDQGASGTGYLMGSTPNGQLVIRDSYIDASFSINTPWDRAATTTRMHSGNANPARDLDDAGFNRLWEFNNFGPGAGPATAVK</sequence>
<dbReference type="InterPro" id="IPR012334">
    <property type="entry name" value="Pectin_lyas_fold"/>
</dbReference>
<name>A0ABV2TM87_9RHOO</name>
<reference evidence="7 8" key="1">
    <citation type="submission" date="2024-07" db="EMBL/GenBank/DDBJ databases">
        <title>Uliginosibacterium flavum JJ3220;KACC:17644.</title>
        <authorList>
            <person name="Kim M.K."/>
        </authorList>
    </citation>
    <scope>NUCLEOTIDE SEQUENCE [LARGE SCALE GENOMIC DNA]</scope>
    <source>
        <strain evidence="7 8">KACC:17644</strain>
    </source>
</reference>
<evidence type="ECO:0000256" key="4">
    <source>
        <dbReference type="PROSITE-ProRule" id="PRU10040"/>
    </source>
</evidence>
<feature type="active site" evidence="4">
    <location>
        <position position="289"/>
    </location>
</feature>
<dbReference type="PROSITE" id="PS00503">
    <property type="entry name" value="PECTINESTERASE_2"/>
    <property type="match status" value="1"/>
</dbReference>